<dbReference type="Pfam" id="PF00989">
    <property type="entry name" value="PAS"/>
    <property type="match status" value="1"/>
</dbReference>
<evidence type="ECO:0000259" key="15">
    <source>
        <dbReference type="PROSITE" id="PS50109"/>
    </source>
</evidence>
<proteinExistence type="predicted"/>
<feature type="domain" description="PAS" evidence="16">
    <location>
        <begin position="220"/>
        <end position="290"/>
    </location>
</feature>
<dbReference type="Pfam" id="PF17203">
    <property type="entry name" value="sCache_3_2"/>
    <property type="match status" value="1"/>
</dbReference>
<keyword evidence="8" id="KW-0547">Nucleotide-binding</keyword>
<dbReference type="InterPro" id="IPR036890">
    <property type="entry name" value="HATPase_C_sf"/>
</dbReference>
<comment type="subcellular location">
    <subcellularLocation>
        <location evidence="2">Cell membrane</location>
        <topology evidence="2">Multi-pass membrane protein</topology>
    </subcellularLocation>
</comment>
<keyword evidence="13 14" id="KW-0472">Membrane</keyword>
<evidence type="ECO:0000313" key="18">
    <source>
        <dbReference type="Proteomes" id="UP000665043"/>
    </source>
</evidence>
<evidence type="ECO:0000256" key="8">
    <source>
        <dbReference type="ARBA" id="ARBA00022741"/>
    </source>
</evidence>
<evidence type="ECO:0000259" key="16">
    <source>
        <dbReference type="PROSITE" id="PS50112"/>
    </source>
</evidence>
<dbReference type="Proteomes" id="UP000665043">
    <property type="component" value="Chromosome"/>
</dbReference>
<name>A0ABX7VUK3_9BACI</name>
<feature type="transmembrane region" description="Helical" evidence="14">
    <location>
        <begin position="12"/>
        <end position="35"/>
    </location>
</feature>
<dbReference type="PROSITE" id="PS50109">
    <property type="entry name" value="HIS_KIN"/>
    <property type="match status" value="1"/>
</dbReference>
<dbReference type="InterPro" id="IPR003594">
    <property type="entry name" value="HATPase_dom"/>
</dbReference>
<evidence type="ECO:0000256" key="6">
    <source>
        <dbReference type="ARBA" id="ARBA00022679"/>
    </source>
</evidence>
<keyword evidence="10" id="KW-0067">ATP-binding</keyword>
<evidence type="ECO:0000256" key="9">
    <source>
        <dbReference type="ARBA" id="ARBA00022777"/>
    </source>
</evidence>
<dbReference type="InterPro" id="IPR033463">
    <property type="entry name" value="sCache_3"/>
</dbReference>
<dbReference type="Gene3D" id="1.10.287.130">
    <property type="match status" value="1"/>
</dbReference>
<evidence type="ECO:0000256" key="11">
    <source>
        <dbReference type="ARBA" id="ARBA00022989"/>
    </source>
</evidence>
<dbReference type="SUPFAM" id="SSF55785">
    <property type="entry name" value="PYP-like sensor domain (PAS domain)"/>
    <property type="match status" value="1"/>
</dbReference>
<dbReference type="PROSITE" id="PS50112">
    <property type="entry name" value="PAS"/>
    <property type="match status" value="1"/>
</dbReference>
<reference evidence="17 18" key="1">
    <citation type="submission" date="2019-12" db="EMBL/GenBank/DDBJ databases">
        <title>The whole genome sequencing of a strain isolated from a Mars analog, Dalangtan Playa.</title>
        <authorList>
            <person name="Huang T."/>
        </authorList>
    </citation>
    <scope>NUCLEOTIDE SEQUENCE [LARGE SCALE GENOMIC DNA]</scope>
    <source>
        <strain evidence="17 18">DP4-553-S</strain>
    </source>
</reference>
<evidence type="ECO:0000256" key="5">
    <source>
        <dbReference type="ARBA" id="ARBA00022553"/>
    </source>
</evidence>
<dbReference type="InterPro" id="IPR029151">
    <property type="entry name" value="Sensor-like_sf"/>
</dbReference>
<evidence type="ECO:0000256" key="3">
    <source>
        <dbReference type="ARBA" id="ARBA00012438"/>
    </source>
</evidence>
<evidence type="ECO:0000256" key="2">
    <source>
        <dbReference type="ARBA" id="ARBA00004651"/>
    </source>
</evidence>
<dbReference type="PRINTS" id="PR00344">
    <property type="entry name" value="BCTRLSENSOR"/>
</dbReference>
<evidence type="ECO:0000256" key="14">
    <source>
        <dbReference type="SAM" id="Phobius"/>
    </source>
</evidence>
<dbReference type="Pfam" id="PF02518">
    <property type="entry name" value="HATPase_c"/>
    <property type="match status" value="1"/>
</dbReference>
<keyword evidence="6" id="KW-0808">Transferase</keyword>
<dbReference type="NCBIfam" id="TIGR00229">
    <property type="entry name" value="sensory_box"/>
    <property type="match status" value="1"/>
</dbReference>
<dbReference type="Gene3D" id="3.30.450.20">
    <property type="entry name" value="PAS domain"/>
    <property type="match status" value="2"/>
</dbReference>
<protein>
    <recommendedName>
        <fullName evidence="3">histidine kinase</fullName>
        <ecNumber evidence="3">2.7.13.3</ecNumber>
    </recommendedName>
</protein>
<evidence type="ECO:0000256" key="1">
    <source>
        <dbReference type="ARBA" id="ARBA00000085"/>
    </source>
</evidence>
<dbReference type="PANTHER" id="PTHR43547:SF3">
    <property type="entry name" value="SENSOR PROTEIN CITS"/>
    <property type="match status" value="1"/>
</dbReference>
<dbReference type="SMART" id="SM00091">
    <property type="entry name" value="PAS"/>
    <property type="match status" value="1"/>
</dbReference>
<keyword evidence="7 14" id="KW-0812">Transmembrane</keyword>
<organism evidence="17 18">
    <name type="scientific">Sediminibacillus dalangtanensis</name>
    <dbReference type="NCBI Taxonomy" id="2729421"/>
    <lineage>
        <taxon>Bacteria</taxon>
        <taxon>Bacillati</taxon>
        <taxon>Bacillota</taxon>
        <taxon>Bacilli</taxon>
        <taxon>Bacillales</taxon>
        <taxon>Bacillaceae</taxon>
        <taxon>Sediminibacillus</taxon>
    </lineage>
</organism>
<accession>A0ABX7VUK3</accession>
<dbReference type="PANTHER" id="PTHR43547">
    <property type="entry name" value="TWO-COMPONENT HISTIDINE KINASE"/>
    <property type="match status" value="1"/>
</dbReference>
<keyword evidence="12" id="KW-0902">Two-component regulatory system</keyword>
<dbReference type="InterPro" id="IPR005467">
    <property type="entry name" value="His_kinase_dom"/>
</dbReference>
<dbReference type="CDD" id="cd00130">
    <property type="entry name" value="PAS"/>
    <property type="match status" value="1"/>
</dbReference>
<dbReference type="InterPro" id="IPR013767">
    <property type="entry name" value="PAS_fold"/>
</dbReference>
<evidence type="ECO:0000256" key="7">
    <source>
        <dbReference type="ARBA" id="ARBA00022692"/>
    </source>
</evidence>
<dbReference type="SUPFAM" id="SSF55874">
    <property type="entry name" value="ATPase domain of HSP90 chaperone/DNA topoisomerase II/histidine kinase"/>
    <property type="match status" value="1"/>
</dbReference>
<dbReference type="InterPro" id="IPR035965">
    <property type="entry name" value="PAS-like_dom_sf"/>
</dbReference>
<dbReference type="EMBL" id="CP046956">
    <property type="protein sequence ID" value="QTN00643.1"/>
    <property type="molecule type" value="Genomic_DNA"/>
</dbReference>
<keyword evidence="11 14" id="KW-1133">Transmembrane helix</keyword>
<dbReference type="SUPFAM" id="SSF55890">
    <property type="entry name" value="Sporulation response regulatory protein Spo0B"/>
    <property type="match status" value="1"/>
</dbReference>
<evidence type="ECO:0000256" key="13">
    <source>
        <dbReference type="ARBA" id="ARBA00023136"/>
    </source>
</evidence>
<dbReference type="Gene3D" id="3.30.565.10">
    <property type="entry name" value="Histidine kinase-like ATPase, C-terminal domain"/>
    <property type="match status" value="1"/>
</dbReference>
<dbReference type="InterPro" id="IPR000014">
    <property type="entry name" value="PAS"/>
</dbReference>
<dbReference type="SUPFAM" id="SSF103190">
    <property type="entry name" value="Sensory domain-like"/>
    <property type="match status" value="1"/>
</dbReference>
<keyword evidence="4" id="KW-1003">Cell membrane</keyword>
<dbReference type="RefSeq" id="WP_209365778.1">
    <property type="nucleotide sequence ID" value="NZ_CP046956.1"/>
</dbReference>
<dbReference type="InterPro" id="IPR016120">
    <property type="entry name" value="Sig_transdc_His_kin_SpoOB"/>
</dbReference>
<keyword evidence="18" id="KW-1185">Reference proteome</keyword>
<evidence type="ECO:0000313" key="17">
    <source>
        <dbReference type="EMBL" id="QTN00643.1"/>
    </source>
</evidence>
<gene>
    <name evidence="17" type="ORF">ERJ70_15895</name>
</gene>
<evidence type="ECO:0000256" key="10">
    <source>
        <dbReference type="ARBA" id="ARBA00022840"/>
    </source>
</evidence>
<dbReference type="EC" id="2.7.13.3" evidence="3"/>
<feature type="domain" description="Histidine kinase" evidence="15">
    <location>
        <begin position="343"/>
        <end position="535"/>
    </location>
</feature>
<dbReference type="InterPro" id="IPR004358">
    <property type="entry name" value="Sig_transdc_His_kin-like_C"/>
</dbReference>
<dbReference type="SMART" id="SM00387">
    <property type="entry name" value="HATPase_c"/>
    <property type="match status" value="1"/>
</dbReference>
<comment type="catalytic activity">
    <reaction evidence="1">
        <text>ATP + protein L-histidine = ADP + protein N-phospho-L-histidine.</text>
        <dbReference type="EC" id="2.7.13.3"/>
    </reaction>
</comment>
<evidence type="ECO:0000256" key="4">
    <source>
        <dbReference type="ARBA" id="ARBA00022475"/>
    </source>
</evidence>
<sequence>MRNRLQVSLHIKILGLVGTLLLLVISLITFMVGYMESREDVANAESLALQTAKTISYMPGVQDAFRSGATLEEMKQLTEQIREEAGASIITIMDRTGRVIGTAKDETVAIEENVTASEKDLYQAIVFGSSYVFETGNEEGEVLKGVAPVTIDYDDYKKVEGVVTVDFPMKAIHNEILSDISKIVLAAGLVFLLGIAGSFLLAKSIRKDTLGLEPFEISALYREREAVLQSVKEGIVAIDHQGVITTMNVAAKDLLDIRREEVIEKNIMDVIPSQELIKRIQSLKKTINKELEYKDKIIIVNTRPLMENGRKTGTVASFRDKTEIKKMVDALSEVRQYSEDLRAQAHEFTGKLHAILGFIQLGKRQEAIELIQNEANLQEQVSEMFFSQIRDEKVQAILLGKFAKASEKKISFKVEEGSSLAPLPEHIPLSPLIVILGNLINNAFDAVRECDSPEVSFFVTDLGNDIIFEIADNGTGLDKGAEHQIFDRGYSRKGTNRGDGLANVKEEVYSQNGAIEVNSSPGMGTVFTVVIPKLIHENNKRVGG</sequence>
<keyword evidence="5" id="KW-0597">Phosphoprotein</keyword>
<keyword evidence="9" id="KW-0418">Kinase</keyword>
<evidence type="ECO:0000256" key="12">
    <source>
        <dbReference type="ARBA" id="ARBA00023012"/>
    </source>
</evidence>